<dbReference type="InterPro" id="IPR018087">
    <property type="entry name" value="Glyco_hydro_5_CS"/>
</dbReference>
<evidence type="ECO:0000256" key="1">
    <source>
        <dbReference type="ARBA" id="ARBA00022801"/>
    </source>
</evidence>
<keyword evidence="7" id="KW-1185">Reference proteome</keyword>
<reference evidence="6 7" key="1">
    <citation type="submission" date="2021-04" db="EMBL/GenBank/DDBJ databases">
        <title>Genome analysis of Polyangium sp.</title>
        <authorList>
            <person name="Li Y."/>
            <person name="Wang J."/>
        </authorList>
    </citation>
    <scope>NUCLEOTIDE SEQUENCE [LARGE SCALE GENOMIC DNA]</scope>
    <source>
        <strain evidence="6 7">SDU14</strain>
    </source>
</reference>
<dbReference type="Pfam" id="PF00150">
    <property type="entry name" value="Cellulase"/>
    <property type="match status" value="1"/>
</dbReference>
<dbReference type="Proteomes" id="UP001151081">
    <property type="component" value="Unassembled WGS sequence"/>
</dbReference>
<dbReference type="GO" id="GO:0009251">
    <property type="term" value="P:glucan catabolic process"/>
    <property type="evidence" value="ECO:0007669"/>
    <property type="project" value="TreeGrafter"/>
</dbReference>
<dbReference type="SUPFAM" id="SSF51445">
    <property type="entry name" value="(Trans)glycosidases"/>
    <property type="match status" value="1"/>
</dbReference>
<dbReference type="Gene3D" id="3.20.20.80">
    <property type="entry name" value="Glycosidases"/>
    <property type="match status" value="1"/>
</dbReference>
<keyword evidence="1 3" id="KW-0378">Hydrolase</keyword>
<dbReference type="PROSITE" id="PS00659">
    <property type="entry name" value="GLYCOSYL_HYDROL_F5"/>
    <property type="match status" value="1"/>
</dbReference>
<dbReference type="InterPro" id="IPR017853">
    <property type="entry name" value="GH"/>
</dbReference>
<evidence type="ECO:0000313" key="7">
    <source>
        <dbReference type="Proteomes" id="UP001151081"/>
    </source>
</evidence>
<gene>
    <name evidence="6" type="ORF">KEG57_41645</name>
</gene>
<dbReference type="RefSeq" id="WP_272422353.1">
    <property type="nucleotide sequence ID" value="NZ_JAGTJJ010000047.1"/>
</dbReference>
<sequence length="396" mass="42337">MQSRRGLLFLGLSLLGISLGGIGCDVGETSNLTGGQGGEGGAQSTMGMGGSTPGVGGMGGAGASSASSGPGSSSSGSSSSSGTGGSGGAPPVPPGGYYVQGNKIYDENGSVHVFRGLARPSHEWTPQGENISLADFQKIKGWGANVTRLSLNQGFWLPGHVRYDGQYQQNIDQAIQWAQQAGLDVILDLHWSDRGDMNNYDTKQQRMADQNSVKFWQSVAEKYKNNGRVLFELYNEPRDVSWEVWRSGGDSGEGFQAVGMQQLYDTVRATGAQNIVLIGGLDWAFDLSGVPQNRIQGTNIVYVTHPYDFGNKQPGTWEQKFGFLAATDPVFITEFGSFDCSTNYTSQLLAYAKERGMSWTGWAWYAKGCDFPSLITNWNGDPSAAGQVVKSALQNP</sequence>
<accession>A0A9X3XD26</accession>
<dbReference type="GO" id="GO:0004553">
    <property type="term" value="F:hydrolase activity, hydrolyzing O-glycosyl compounds"/>
    <property type="evidence" value="ECO:0007669"/>
    <property type="project" value="InterPro"/>
</dbReference>
<feature type="region of interest" description="Disordered" evidence="4">
    <location>
        <begin position="34"/>
        <end position="100"/>
    </location>
</feature>
<feature type="compositionally biased region" description="Gly residues" evidence="4">
    <location>
        <begin position="34"/>
        <end position="62"/>
    </location>
</feature>
<organism evidence="6 7">
    <name type="scientific">Polyangium jinanense</name>
    <dbReference type="NCBI Taxonomy" id="2829994"/>
    <lineage>
        <taxon>Bacteria</taxon>
        <taxon>Pseudomonadati</taxon>
        <taxon>Myxococcota</taxon>
        <taxon>Polyangia</taxon>
        <taxon>Polyangiales</taxon>
        <taxon>Polyangiaceae</taxon>
        <taxon>Polyangium</taxon>
    </lineage>
</organism>
<dbReference type="InterPro" id="IPR001547">
    <property type="entry name" value="Glyco_hydro_5"/>
</dbReference>
<name>A0A9X3XD26_9BACT</name>
<proteinExistence type="inferred from homology"/>
<evidence type="ECO:0000256" key="2">
    <source>
        <dbReference type="ARBA" id="ARBA00023295"/>
    </source>
</evidence>
<dbReference type="PROSITE" id="PS51257">
    <property type="entry name" value="PROKAR_LIPOPROTEIN"/>
    <property type="match status" value="1"/>
</dbReference>
<feature type="compositionally biased region" description="Low complexity" evidence="4">
    <location>
        <begin position="63"/>
        <end position="81"/>
    </location>
</feature>
<evidence type="ECO:0000313" key="6">
    <source>
        <dbReference type="EMBL" id="MDC3987045.1"/>
    </source>
</evidence>
<dbReference type="PANTHER" id="PTHR34142:SF1">
    <property type="entry name" value="GLYCOSIDE HYDROLASE FAMILY 5 DOMAIN-CONTAINING PROTEIN"/>
    <property type="match status" value="1"/>
</dbReference>
<evidence type="ECO:0000259" key="5">
    <source>
        <dbReference type="Pfam" id="PF00150"/>
    </source>
</evidence>
<dbReference type="AlphaFoldDB" id="A0A9X3XD26"/>
<protein>
    <submittedName>
        <fullName evidence="6">Glycoside hydrolase family 5 protein</fullName>
    </submittedName>
</protein>
<comment type="caution">
    <text evidence="6">The sequence shown here is derived from an EMBL/GenBank/DDBJ whole genome shotgun (WGS) entry which is preliminary data.</text>
</comment>
<evidence type="ECO:0000256" key="3">
    <source>
        <dbReference type="RuleBase" id="RU361153"/>
    </source>
</evidence>
<comment type="similarity">
    <text evidence="3">Belongs to the glycosyl hydrolase 5 (cellulase A) family.</text>
</comment>
<evidence type="ECO:0000256" key="4">
    <source>
        <dbReference type="SAM" id="MobiDB-lite"/>
    </source>
</evidence>
<dbReference type="PANTHER" id="PTHR34142">
    <property type="entry name" value="ENDO-BETA-1,4-GLUCANASE A"/>
    <property type="match status" value="1"/>
</dbReference>
<feature type="domain" description="Glycoside hydrolase family 5" evidence="5">
    <location>
        <begin position="119"/>
        <end position="367"/>
    </location>
</feature>
<dbReference type="EMBL" id="JAGTJJ010000047">
    <property type="protein sequence ID" value="MDC3987045.1"/>
    <property type="molecule type" value="Genomic_DNA"/>
</dbReference>
<keyword evidence="2 3" id="KW-0326">Glycosidase</keyword>